<evidence type="ECO:0000256" key="1">
    <source>
        <dbReference type="SAM" id="MobiDB-lite"/>
    </source>
</evidence>
<protein>
    <submittedName>
        <fullName evidence="2">Uncharacterized protein</fullName>
    </submittedName>
</protein>
<sequence>MEGDTLLARNGAEVLDQRNKGPDCDFSRGPADVAMRNERLMTVA</sequence>
<gene>
    <name evidence="2" type="ORF">FP2506_03429</name>
</gene>
<dbReference type="Proteomes" id="UP000004310">
    <property type="component" value="Unassembled WGS sequence"/>
</dbReference>
<feature type="region of interest" description="Disordered" evidence="1">
    <location>
        <begin position="1"/>
        <end position="30"/>
    </location>
</feature>
<dbReference type="AlphaFoldDB" id="Q0G047"/>
<comment type="caution">
    <text evidence="2">The sequence shown here is derived from an EMBL/GenBank/DDBJ whole genome shotgun (WGS) entry which is preliminary data.</text>
</comment>
<reference evidence="2 3" key="1">
    <citation type="journal article" date="2010" name="J. Bacteriol.">
        <title>Genome sequence of Fulvimarina pelagi HTCC2506T, a Mn(II)-oxidizing alphaproteobacterium possessing an aerobic anoxygenic photosynthetic gene cluster and Xanthorhodopsin.</title>
        <authorList>
            <person name="Kang I."/>
            <person name="Oh H.M."/>
            <person name="Lim S.I."/>
            <person name="Ferriera S."/>
            <person name="Giovannoni S.J."/>
            <person name="Cho J.C."/>
        </authorList>
    </citation>
    <scope>NUCLEOTIDE SEQUENCE [LARGE SCALE GENOMIC DNA]</scope>
    <source>
        <strain evidence="2 3">HTCC2506</strain>
    </source>
</reference>
<keyword evidence="3" id="KW-1185">Reference proteome</keyword>
<organism evidence="2 3">
    <name type="scientific">Fulvimarina pelagi HTCC2506</name>
    <dbReference type="NCBI Taxonomy" id="314231"/>
    <lineage>
        <taxon>Bacteria</taxon>
        <taxon>Pseudomonadati</taxon>
        <taxon>Pseudomonadota</taxon>
        <taxon>Alphaproteobacteria</taxon>
        <taxon>Hyphomicrobiales</taxon>
        <taxon>Aurantimonadaceae</taxon>
        <taxon>Fulvimarina</taxon>
    </lineage>
</organism>
<feature type="compositionally biased region" description="Basic and acidic residues" evidence="1">
    <location>
        <begin position="15"/>
        <end position="26"/>
    </location>
</feature>
<name>Q0G047_9HYPH</name>
<accession>Q0G047</accession>
<proteinExistence type="predicted"/>
<dbReference type="EMBL" id="AATP01000006">
    <property type="protein sequence ID" value="EAU40746.1"/>
    <property type="molecule type" value="Genomic_DNA"/>
</dbReference>
<dbReference type="HOGENOM" id="CLU_3216636_0_0_5"/>
<evidence type="ECO:0000313" key="2">
    <source>
        <dbReference type="EMBL" id="EAU40746.1"/>
    </source>
</evidence>
<evidence type="ECO:0000313" key="3">
    <source>
        <dbReference type="Proteomes" id="UP000004310"/>
    </source>
</evidence>